<dbReference type="AlphaFoldDB" id="A0A371HQQ2"/>
<organism evidence="4 5">
    <name type="scientific">Mucuna pruriens</name>
    <name type="common">Velvet bean</name>
    <name type="synonym">Dolichos pruriens</name>
    <dbReference type="NCBI Taxonomy" id="157652"/>
    <lineage>
        <taxon>Eukaryota</taxon>
        <taxon>Viridiplantae</taxon>
        <taxon>Streptophyta</taxon>
        <taxon>Embryophyta</taxon>
        <taxon>Tracheophyta</taxon>
        <taxon>Spermatophyta</taxon>
        <taxon>Magnoliopsida</taxon>
        <taxon>eudicotyledons</taxon>
        <taxon>Gunneridae</taxon>
        <taxon>Pentapetalae</taxon>
        <taxon>rosids</taxon>
        <taxon>fabids</taxon>
        <taxon>Fabales</taxon>
        <taxon>Fabaceae</taxon>
        <taxon>Papilionoideae</taxon>
        <taxon>50 kb inversion clade</taxon>
        <taxon>NPAAA clade</taxon>
        <taxon>indigoferoid/millettioid clade</taxon>
        <taxon>Phaseoleae</taxon>
        <taxon>Mucuna</taxon>
    </lineage>
</organism>
<feature type="region of interest" description="Disordered" evidence="2">
    <location>
        <begin position="69"/>
        <end position="109"/>
    </location>
</feature>
<dbReference type="Pfam" id="PF00098">
    <property type="entry name" value="zf-CCHC"/>
    <property type="match status" value="1"/>
</dbReference>
<evidence type="ECO:0000313" key="5">
    <source>
        <dbReference type="Proteomes" id="UP000257109"/>
    </source>
</evidence>
<evidence type="ECO:0000313" key="4">
    <source>
        <dbReference type="EMBL" id="RDY05113.1"/>
    </source>
</evidence>
<dbReference type="EMBL" id="QJKJ01001944">
    <property type="protein sequence ID" value="RDY05113.1"/>
    <property type="molecule type" value="Genomic_DNA"/>
</dbReference>
<accession>A0A371HQQ2</accession>
<dbReference type="Proteomes" id="UP000257109">
    <property type="component" value="Unassembled WGS sequence"/>
</dbReference>
<keyword evidence="1" id="KW-0862">Zinc</keyword>
<dbReference type="InterPro" id="IPR036875">
    <property type="entry name" value="Znf_CCHC_sf"/>
</dbReference>
<feature type="compositionally biased region" description="Basic and acidic residues" evidence="2">
    <location>
        <begin position="77"/>
        <end position="94"/>
    </location>
</feature>
<keyword evidence="5" id="KW-1185">Reference proteome</keyword>
<dbReference type="PANTHER" id="PTHR35046">
    <property type="entry name" value="ZINC KNUCKLE (CCHC-TYPE) FAMILY PROTEIN"/>
    <property type="match status" value="1"/>
</dbReference>
<keyword evidence="1" id="KW-0479">Metal-binding</keyword>
<name>A0A371HQQ2_MUCPR</name>
<dbReference type="OrthoDB" id="1747743at2759"/>
<sequence>MRARFVPPTYTRDLHDKLQRLYQGSRSIEEEIQDVVELQYYENLSELVHQAIKVEMQIRKRRASRKTYVGSSGWKGKKNENDKARREKSPKKGSESIGQKEFTPTPTPISHRASSIKCFKCLGKGHIAFECPNRRVMIVKEDEEIRSESSVREIDTSNEFENLSDGSHYEGDLLVVRRLMNNQIGEEAETQRENIFQYRCLILGNLYSMIIDGGIFVNVTSEMLVKKLALPIVVHPTSYRLQWLIPMEATHLLLGRPWQFDRKVIHDRVTNCFTFIHLGQRVMHKPLSPRKVQEDQ</sequence>
<gene>
    <name evidence="4" type="ORF">CR513_11085</name>
</gene>
<feature type="non-terminal residue" evidence="4">
    <location>
        <position position="1"/>
    </location>
</feature>
<dbReference type="SUPFAM" id="SSF57756">
    <property type="entry name" value="Retrovirus zinc finger-like domains"/>
    <property type="match status" value="1"/>
</dbReference>
<dbReference type="PROSITE" id="PS50158">
    <property type="entry name" value="ZF_CCHC"/>
    <property type="match status" value="1"/>
</dbReference>
<reference evidence="4" key="1">
    <citation type="submission" date="2018-05" db="EMBL/GenBank/DDBJ databases">
        <title>Draft genome of Mucuna pruriens seed.</title>
        <authorList>
            <person name="Nnadi N.E."/>
            <person name="Vos R."/>
            <person name="Hasami M.H."/>
            <person name="Devisetty U.K."/>
            <person name="Aguiy J.C."/>
        </authorList>
    </citation>
    <scope>NUCLEOTIDE SEQUENCE [LARGE SCALE GENOMIC DNA]</scope>
    <source>
        <strain evidence="4">JCA_2017</strain>
    </source>
</reference>
<dbReference type="Gene3D" id="4.10.60.10">
    <property type="entry name" value="Zinc finger, CCHC-type"/>
    <property type="match status" value="1"/>
</dbReference>
<comment type="caution">
    <text evidence="4">The sequence shown here is derived from an EMBL/GenBank/DDBJ whole genome shotgun (WGS) entry which is preliminary data.</text>
</comment>
<dbReference type="SMART" id="SM00343">
    <property type="entry name" value="ZnF_C2HC"/>
    <property type="match status" value="1"/>
</dbReference>
<dbReference type="GO" id="GO:0003676">
    <property type="term" value="F:nucleic acid binding"/>
    <property type="evidence" value="ECO:0007669"/>
    <property type="project" value="InterPro"/>
</dbReference>
<proteinExistence type="predicted"/>
<dbReference type="GO" id="GO:0008270">
    <property type="term" value="F:zinc ion binding"/>
    <property type="evidence" value="ECO:0007669"/>
    <property type="project" value="UniProtKB-KW"/>
</dbReference>
<keyword evidence="1" id="KW-0863">Zinc-finger</keyword>
<evidence type="ECO:0000256" key="1">
    <source>
        <dbReference type="PROSITE-ProRule" id="PRU00047"/>
    </source>
</evidence>
<evidence type="ECO:0000256" key="2">
    <source>
        <dbReference type="SAM" id="MobiDB-lite"/>
    </source>
</evidence>
<dbReference type="InterPro" id="IPR001878">
    <property type="entry name" value="Znf_CCHC"/>
</dbReference>
<evidence type="ECO:0000259" key="3">
    <source>
        <dbReference type="PROSITE" id="PS50158"/>
    </source>
</evidence>
<feature type="domain" description="CCHC-type" evidence="3">
    <location>
        <begin position="117"/>
        <end position="133"/>
    </location>
</feature>
<dbReference type="PANTHER" id="PTHR35046:SF9">
    <property type="entry name" value="RNA-DIRECTED DNA POLYMERASE"/>
    <property type="match status" value="1"/>
</dbReference>
<protein>
    <recommendedName>
        <fullName evidence="3">CCHC-type domain-containing protein</fullName>
    </recommendedName>
</protein>